<dbReference type="Pfam" id="PF00561">
    <property type="entry name" value="Abhydrolase_1"/>
    <property type="match status" value="1"/>
</dbReference>
<dbReference type="eggNOG" id="KOG1454">
    <property type="taxonomic scope" value="Eukaryota"/>
</dbReference>
<dbReference type="Gene3D" id="3.40.50.1820">
    <property type="entry name" value="alpha/beta hydrolase"/>
    <property type="match status" value="1"/>
</dbReference>
<protein>
    <submittedName>
        <fullName evidence="2">Abhydrolase domain containing, putative</fullName>
    </submittedName>
</protein>
<accession>B9S5Q5</accession>
<proteinExistence type="predicted"/>
<evidence type="ECO:0000259" key="1">
    <source>
        <dbReference type="Pfam" id="PF00561"/>
    </source>
</evidence>
<dbReference type="InterPro" id="IPR029058">
    <property type="entry name" value="AB_hydrolase_fold"/>
</dbReference>
<dbReference type="InterPro" id="IPR000073">
    <property type="entry name" value="AB_hydrolase_1"/>
</dbReference>
<name>B9S5Q5_RICCO</name>
<keyword evidence="3" id="KW-1185">Reference proteome</keyword>
<evidence type="ECO:0000313" key="3">
    <source>
        <dbReference type="Proteomes" id="UP000008311"/>
    </source>
</evidence>
<feature type="domain" description="AB hydrolase-1" evidence="1">
    <location>
        <begin position="78"/>
        <end position="176"/>
    </location>
</feature>
<dbReference type="InterPro" id="IPR052370">
    <property type="entry name" value="Meta-cleavage_hydrolase"/>
</dbReference>
<gene>
    <name evidence="2" type="ORF">RCOM_0652430</name>
</gene>
<dbReference type="PANTHER" id="PTHR43139:SF37">
    <property type="entry name" value="ALPHA_BETA-HYDROLASES SUPERFAMILY PROTEIN"/>
    <property type="match status" value="1"/>
</dbReference>
<dbReference type="SUPFAM" id="SSF53474">
    <property type="entry name" value="alpha/beta-Hydrolases"/>
    <property type="match status" value="1"/>
</dbReference>
<sequence>MELKHLWQFLSFNLSTALSFLRLQFSGMPNLSAIFVTFIDAMLSLHFLLCSMSPCTIDLDDQTTLHFWVTNRRQFNRPNLVLIHGYGGNSRWQFLNQVRPLSKSFNLYIPDLLFFGDSYTNRTDRSDIFQAKCASEGLKKLGVEKYNVVGISYGGYVAYYMAENFNDEVKKVVIVSCGICYTEEQREEQLRKLGRNNNIYDLLVPRKPEDAREMLKLAMHKIKPTKWLPDSVICEFINSQIN</sequence>
<dbReference type="EMBL" id="EQ973876">
    <property type="protein sequence ID" value="EEF40992.1"/>
    <property type="molecule type" value="Genomic_DNA"/>
</dbReference>
<dbReference type="Proteomes" id="UP000008311">
    <property type="component" value="Unassembled WGS sequence"/>
</dbReference>
<dbReference type="InParanoid" id="B9S5Q5"/>
<evidence type="ECO:0000313" key="2">
    <source>
        <dbReference type="EMBL" id="EEF40992.1"/>
    </source>
</evidence>
<organism evidence="2 3">
    <name type="scientific">Ricinus communis</name>
    <name type="common">Castor bean</name>
    <dbReference type="NCBI Taxonomy" id="3988"/>
    <lineage>
        <taxon>Eukaryota</taxon>
        <taxon>Viridiplantae</taxon>
        <taxon>Streptophyta</taxon>
        <taxon>Embryophyta</taxon>
        <taxon>Tracheophyta</taxon>
        <taxon>Spermatophyta</taxon>
        <taxon>Magnoliopsida</taxon>
        <taxon>eudicotyledons</taxon>
        <taxon>Gunneridae</taxon>
        <taxon>Pentapetalae</taxon>
        <taxon>rosids</taxon>
        <taxon>fabids</taxon>
        <taxon>Malpighiales</taxon>
        <taxon>Euphorbiaceae</taxon>
        <taxon>Acalyphoideae</taxon>
        <taxon>Acalypheae</taxon>
        <taxon>Ricinus</taxon>
    </lineage>
</organism>
<dbReference type="AlphaFoldDB" id="B9S5Q5"/>
<reference evidence="3" key="1">
    <citation type="journal article" date="2010" name="Nat. Biotechnol.">
        <title>Draft genome sequence of the oilseed species Ricinus communis.</title>
        <authorList>
            <person name="Chan A.P."/>
            <person name="Crabtree J."/>
            <person name="Zhao Q."/>
            <person name="Lorenzi H."/>
            <person name="Orvis J."/>
            <person name="Puiu D."/>
            <person name="Melake-Berhan A."/>
            <person name="Jones K.M."/>
            <person name="Redman J."/>
            <person name="Chen G."/>
            <person name="Cahoon E.B."/>
            <person name="Gedil M."/>
            <person name="Stanke M."/>
            <person name="Haas B.J."/>
            <person name="Wortman J.R."/>
            <person name="Fraser-Liggett C.M."/>
            <person name="Ravel J."/>
            <person name="Rabinowicz P.D."/>
        </authorList>
    </citation>
    <scope>NUCLEOTIDE SEQUENCE [LARGE SCALE GENOMIC DNA]</scope>
    <source>
        <strain evidence="3">cv. Hale</strain>
    </source>
</reference>
<dbReference type="PANTHER" id="PTHR43139">
    <property type="entry name" value="SI:DKEY-122A22.2"/>
    <property type="match status" value="1"/>
</dbReference>
<dbReference type="STRING" id="3988.B9S5Q5"/>
<dbReference type="GO" id="GO:0016787">
    <property type="term" value="F:hydrolase activity"/>
    <property type="evidence" value="ECO:0007669"/>
    <property type="project" value="UniProtKB-KW"/>
</dbReference>